<dbReference type="Pfam" id="PF17384">
    <property type="entry name" value="DUF150_C"/>
    <property type="match status" value="1"/>
</dbReference>
<feature type="domain" description="Ribosome maturation factor RimP N-terminal" evidence="4">
    <location>
        <begin position="7"/>
        <end position="75"/>
    </location>
</feature>
<dbReference type="HOGENOM" id="CLU_070525_1_0_4"/>
<dbReference type="SUPFAM" id="SSF74942">
    <property type="entry name" value="YhbC-like, C-terminal domain"/>
    <property type="match status" value="1"/>
</dbReference>
<comment type="subcellular location">
    <subcellularLocation>
        <location evidence="3">Cytoplasm</location>
    </subcellularLocation>
</comment>
<evidence type="ECO:0000256" key="3">
    <source>
        <dbReference type="HAMAP-Rule" id="MF_01077"/>
    </source>
</evidence>
<dbReference type="Pfam" id="PF02576">
    <property type="entry name" value="RimP_N"/>
    <property type="match status" value="1"/>
</dbReference>
<keyword evidence="1 3" id="KW-0963">Cytoplasm</keyword>
<dbReference type="CDD" id="cd01734">
    <property type="entry name" value="YlxS_C"/>
    <property type="match status" value="1"/>
</dbReference>
<sequence length="143" mass="15809">MDLYGLLESTVTGLGYEFVDLEVSQRGKSLRLFIDKPAGISVDDCAFVSNHLSRLLAVEMDCDYDRLEVSSPGLDRVLKKEADFIRFNGERAQIKLRIALAGRKNYAGVLRGVKDGVLQLEVDGALLTLNIANIDKARLIPNI</sequence>
<dbReference type="PANTHER" id="PTHR33867">
    <property type="entry name" value="RIBOSOME MATURATION FACTOR RIMP"/>
    <property type="match status" value="1"/>
</dbReference>
<dbReference type="STRING" id="1163617.SCD_n01717"/>
<dbReference type="GO" id="GO:0000028">
    <property type="term" value="P:ribosomal small subunit assembly"/>
    <property type="evidence" value="ECO:0007669"/>
    <property type="project" value="TreeGrafter"/>
</dbReference>
<gene>
    <name evidence="3" type="primary">rimP</name>
    <name evidence="6" type="ORF">SCD_n01717</name>
</gene>
<dbReference type="InterPro" id="IPR028989">
    <property type="entry name" value="RimP_N"/>
</dbReference>
<keyword evidence="7" id="KW-1185">Reference proteome</keyword>
<evidence type="ECO:0000313" key="7">
    <source>
        <dbReference type="Proteomes" id="UP000015559"/>
    </source>
</evidence>
<dbReference type="InterPro" id="IPR036847">
    <property type="entry name" value="RimP_C_sf"/>
</dbReference>
<accession>S6ACF6</accession>
<comment type="function">
    <text evidence="3">Required for maturation of 30S ribosomal subunits.</text>
</comment>
<dbReference type="InterPro" id="IPR028998">
    <property type="entry name" value="RimP_C"/>
</dbReference>
<evidence type="ECO:0000259" key="4">
    <source>
        <dbReference type="Pfam" id="PF02576"/>
    </source>
</evidence>
<dbReference type="eggNOG" id="COG0779">
    <property type="taxonomic scope" value="Bacteria"/>
</dbReference>
<evidence type="ECO:0000313" key="6">
    <source>
        <dbReference type="EMBL" id="BAN35538.1"/>
    </source>
</evidence>
<dbReference type="GO" id="GO:0006412">
    <property type="term" value="P:translation"/>
    <property type="evidence" value="ECO:0007669"/>
    <property type="project" value="TreeGrafter"/>
</dbReference>
<dbReference type="InterPro" id="IPR003728">
    <property type="entry name" value="Ribosome_maturation_RimP"/>
</dbReference>
<dbReference type="SUPFAM" id="SSF75420">
    <property type="entry name" value="YhbC-like, N-terminal domain"/>
    <property type="match status" value="1"/>
</dbReference>
<dbReference type="Proteomes" id="UP000015559">
    <property type="component" value="Chromosome"/>
</dbReference>
<dbReference type="NCBIfam" id="NF000929">
    <property type="entry name" value="PRK00092.2-1"/>
    <property type="match status" value="1"/>
</dbReference>
<comment type="similarity">
    <text evidence="3">Belongs to the RimP family.</text>
</comment>
<dbReference type="HAMAP" id="MF_01077">
    <property type="entry name" value="RimP"/>
    <property type="match status" value="1"/>
</dbReference>
<evidence type="ECO:0000256" key="1">
    <source>
        <dbReference type="ARBA" id="ARBA00022490"/>
    </source>
</evidence>
<dbReference type="GO" id="GO:0005829">
    <property type="term" value="C:cytosol"/>
    <property type="evidence" value="ECO:0007669"/>
    <property type="project" value="TreeGrafter"/>
</dbReference>
<proteinExistence type="inferred from homology"/>
<dbReference type="Gene3D" id="2.30.30.180">
    <property type="entry name" value="Ribosome maturation factor RimP, C-terminal domain"/>
    <property type="match status" value="1"/>
</dbReference>
<protein>
    <recommendedName>
        <fullName evidence="3">Ribosome maturation factor RimP</fullName>
    </recommendedName>
</protein>
<dbReference type="EMBL" id="AP013066">
    <property type="protein sequence ID" value="BAN35538.1"/>
    <property type="molecule type" value="Genomic_DNA"/>
</dbReference>
<feature type="domain" description="Ribosome maturation factor RimP C-terminal" evidence="5">
    <location>
        <begin position="78"/>
        <end position="142"/>
    </location>
</feature>
<dbReference type="KEGG" id="sdr:SCD_n01717"/>
<dbReference type="InterPro" id="IPR035956">
    <property type="entry name" value="RimP_N_sf"/>
</dbReference>
<name>S6ACF6_SULDS</name>
<dbReference type="PANTHER" id="PTHR33867:SF1">
    <property type="entry name" value="RIBOSOME MATURATION FACTOR RIMP"/>
    <property type="match status" value="1"/>
</dbReference>
<evidence type="ECO:0000256" key="2">
    <source>
        <dbReference type="ARBA" id="ARBA00022517"/>
    </source>
</evidence>
<dbReference type="OrthoDB" id="9805006at2"/>
<reference evidence="6 7" key="1">
    <citation type="journal article" date="2012" name="Appl. Environ. Microbiol.">
        <title>Draft genome sequence of a psychrotolerant sulfur-oxidizing bacterium, Sulfuricella denitrificans skB26, and proteomic insights into cold adaptation.</title>
        <authorList>
            <person name="Watanabe T."/>
            <person name="Kojima H."/>
            <person name="Fukui M."/>
        </authorList>
    </citation>
    <scope>NUCLEOTIDE SEQUENCE [LARGE SCALE GENOMIC DNA]</scope>
    <source>
        <strain evidence="7">skB26</strain>
    </source>
</reference>
<evidence type="ECO:0000259" key="5">
    <source>
        <dbReference type="Pfam" id="PF17384"/>
    </source>
</evidence>
<organism evidence="6 7">
    <name type="scientific">Sulfuricella denitrificans (strain DSM 22764 / NBRC 105220 / skB26)</name>
    <dbReference type="NCBI Taxonomy" id="1163617"/>
    <lineage>
        <taxon>Bacteria</taxon>
        <taxon>Pseudomonadati</taxon>
        <taxon>Pseudomonadota</taxon>
        <taxon>Betaproteobacteria</taxon>
        <taxon>Nitrosomonadales</taxon>
        <taxon>Sulfuricellaceae</taxon>
        <taxon>Sulfuricella</taxon>
    </lineage>
</organism>
<dbReference type="RefSeq" id="WP_009205505.1">
    <property type="nucleotide sequence ID" value="NC_022357.1"/>
</dbReference>
<keyword evidence="2 3" id="KW-0690">Ribosome biogenesis</keyword>
<dbReference type="AlphaFoldDB" id="S6ACF6"/>
<dbReference type="Gene3D" id="3.30.300.70">
    <property type="entry name" value="RimP-like superfamily, N-terminal"/>
    <property type="match status" value="1"/>
</dbReference>